<gene>
    <name evidence="3" type="ORF">POVCU1_047850</name>
    <name evidence="2" type="ORF">POVCU2_0051610</name>
</gene>
<name>A0A1A8X3A9_PLAOA</name>
<evidence type="ECO:0000313" key="2">
    <source>
        <dbReference type="EMBL" id="SBS88983.1"/>
    </source>
</evidence>
<proteinExistence type="predicted"/>
<evidence type="ECO:0000313" key="4">
    <source>
        <dbReference type="Proteomes" id="UP000078546"/>
    </source>
</evidence>
<dbReference type="EMBL" id="FLQU01000669">
    <property type="protein sequence ID" value="SBS88983.1"/>
    <property type="molecule type" value="Genomic_DNA"/>
</dbReference>
<reference evidence="3" key="1">
    <citation type="submission" date="2016-05" db="EMBL/GenBank/DDBJ databases">
        <authorList>
            <person name="Lavstsen T."/>
            <person name="Jespersen J.S."/>
        </authorList>
    </citation>
    <scope>NUCLEOTIDE SEQUENCE [LARGE SCALE GENOMIC DNA]</scope>
</reference>
<keyword evidence="1" id="KW-0472">Membrane</keyword>
<dbReference type="PROSITE" id="PS51257">
    <property type="entry name" value="PROKAR_LIPOPROTEIN"/>
    <property type="match status" value="1"/>
</dbReference>
<dbReference type="EMBL" id="FLQV01000875">
    <property type="protein sequence ID" value="SBS98662.1"/>
    <property type="molecule type" value="Genomic_DNA"/>
</dbReference>
<evidence type="ECO:0000313" key="3">
    <source>
        <dbReference type="EMBL" id="SBS98662.1"/>
    </source>
</evidence>
<dbReference type="AlphaFoldDB" id="A0A1A8X3A9"/>
<dbReference type="Proteomes" id="UP000078560">
    <property type="component" value="Unassembled WGS sequence"/>
</dbReference>
<keyword evidence="1" id="KW-1133">Transmembrane helix</keyword>
<evidence type="ECO:0000256" key="1">
    <source>
        <dbReference type="SAM" id="Phobius"/>
    </source>
</evidence>
<organism evidence="3 4">
    <name type="scientific">Plasmodium ovale curtisi</name>
    <dbReference type="NCBI Taxonomy" id="864141"/>
    <lineage>
        <taxon>Eukaryota</taxon>
        <taxon>Sar</taxon>
        <taxon>Alveolata</taxon>
        <taxon>Apicomplexa</taxon>
        <taxon>Aconoidasida</taxon>
        <taxon>Haemosporida</taxon>
        <taxon>Plasmodiidae</taxon>
        <taxon>Plasmodium</taxon>
        <taxon>Plasmodium (Plasmodium)</taxon>
    </lineage>
</organism>
<keyword evidence="1" id="KW-0812">Transmembrane</keyword>
<protein>
    <submittedName>
        <fullName evidence="3">Uncharacterized protein</fullName>
    </submittedName>
</protein>
<dbReference type="Proteomes" id="UP000078546">
    <property type="component" value="Unassembled WGS sequence"/>
</dbReference>
<accession>A0A1A8X3A9</accession>
<reference evidence="4 5" key="2">
    <citation type="submission" date="2016-05" db="EMBL/GenBank/DDBJ databases">
        <authorList>
            <person name="Naeem Raeece"/>
        </authorList>
    </citation>
    <scope>NUCLEOTIDE SEQUENCE [LARGE SCALE GENOMIC DNA]</scope>
</reference>
<feature type="transmembrane region" description="Helical" evidence="1">
    <location>
        <begin position="15"/>
        <end position="33"/>
    </location>
</feature>
<feature type="transmembrane region" description="Helical" evidence="1">
    <location>
        <begin position="54"/>
        <end position="71"/>
    </location>
</feature>
<evidence type="ECO:0000313" key="5">
    <source>
        <dbReference type="Proteomes" id="UP000078560"/>
    </source>
</evidence>
<sequence>MTERSLRQVMSLEKIIYIIVMPLGISLLLSCLLKVKILVKFSYSFCRKQIGDTQIRIVSLILILNFLLFMSESYKLIYGIKNIYNHKELVPGYSTDYFKIYKWRHERNWWIGLSNLCIWSMLWRSTGIINNYVKYLEKRENEVNNLTLQLVRQFAKLIIPPRQLNSAWCNSIVSNQQSLKHHIRKNLLSC</sequence>